<evidence type="ECO:0000259" key="7">
    <source>
        <dbReference type="PROSITE" id="PS50215"/>
    </source>
</evidence>
<dbReference type="GeneID" id="106151004"/>
<dbReference type="InterPro" id="IPR001590">
    <property type="entry name" value="Peptidase_M12B"/>
</dbReference>
<evidence type="ECO:0000256" key="2">
    <source>
        <dbReference type="ARBA" id="ARBA00012332"/>
    </source>
</evidence>
<feature type="binding site" evidence="4">
    <location>
        <position position="366"/>
    </location>
    <ligand>
        <name>Zn(2+)</name>
        <dbReference type="ChEBI" id="CHEBI:29105"/>
        <note>catalytic</note>
    </ligand>
</feature>
<dbReference type="Gene3D" id="4.10.70.10">
    <property type="entry name" value="Disintegrin domain"/>
    <property type="match status" value="1"/>
</dbReference>
<keyword evidence="4" id="KW-0862">Zinc</keyword>
<dbReference type="STRING" id="7574.A0A1S3H064"/>
<keyword evidence="5" id="KW-1133">Transmembrane helix</keyword>
<dbReference type="GO" id="GO:0006509">
    <property type="term" value="P:membrane protein ectodomain proteolysis"/>
    <property type="evidence" value="ECO:0007669"/>
    <property type="project" value="TreeGrafter"/>
</dbReference>
<comment type="catalytic activity">
    <reaction evidence="1">
        <text>Endopeptidase of broad specificity.</text>
        <dbReference type="EC" id="3.4.24.81"/>
    </reaction>
</comment>
<feature type="active site" evidence="4">
    <location>
        <position position="357"/>
    </location>
</feature>
<protein>
    <recommendedName>
        <fullName evidence="2">ADAM10 endopeptidase</fullName>
        <ecNumber evidence="2">3.4.24.81</ecNumber>
    </recommendedName>
</protein>
<dbReference type="GO" id="GO:0005886">
    <property type="term" value="C:plasma membrane"/>
    <property type="evidence" value="ECO:0007669"/>
    <property type="project" value="TreeGrafter"/>
</dbReference>
<keyword evidence="9" id="KW-0378">Hydrolase</keyword>
<keyword evidence="8" id="KW-1185">Reference proteome</keyword>
<dbReference type="InterPro" id="IPR036436">
    <property type="entry name" value="Disintegrin_dom_sf"/>
</dbReference>
<dbReference type="InParanoid" id="A0A1S3H064"/>
<dbReference type="Pfam" id="PF21299">
    <property type="entry name" value="ADAM10_Cys-rich"/>
    <property type="match status" value="1"/>
</dbReference>
<feature type="transmembrane region" description="Helical" evidence="5">
    <location>
        <begin position="644"/>
        <end position="665"/>
    </location>
</feature>
<dbReference type="InterPro" id="IPR024079">
    <property type="entry name" value="MetalloPept_cat_dom_sf"/>
</dbReference>
<dbReference type="InterPro" id="IPR049038">
    <property type="entry name" value="ADAM10_Cys-rich"/>
</dbReference>
<feature type="binding site" evidence="4">
    <location>
        <position position="356"/>
    </location>
    <ligand>
        <name>Zn(2+)</name>
        <dbReference type="ChEBI" id="CHEBI:29105"/>
        <note>catalytic</note>
    </ligand>
</feature>
<evidence type="ECO:0000256" key="5">
    <source>
        <dbReference type="SAM" id="Phobius"/>
    </source>
</evidence>
<keyword evidence="9" id="KW-0482">Metalloprotease</keyword>
<proteinExistence type="predicted"/>
<dbReference type="Pfam" id="PF13688">
    <property type="entry name" value="Reprolysin_5"/>
    <property type="match status" value="1"/>
</dbReference>
<dbReference type="RefSeq" id="XP_013379515.1">
    <property type="nucleotide sequence ID" value="XM_013524061.1"/>
</dbReference>
<evidence type="ECO:0000259" key="6">
    <source>
        <dbReference type="PROSITE" id="PS50214"/>
    </source>
</evidence>
<evidence type="ECO:0000313" key="9">
    <source>
        <dbReference type="RefSeq" id="XP_013379515.1"/>
    </source>
</evidence>
<organism evidence="8 9">
    <name type="scientific">Lingula anatina</name>
    <name type="common">Brachiopod</name>
    <name type="synonym">Lingula unguis</name>
    <dbReference type="NCBI Taxonomy" id="7574"/>
    <lineage>
        <taxon>Eukaryota</taxon>
        <taxon>Metazoa</taxon>
        <taxon>Spiralia</taxon>
        <taxon>Lophotrochozoa</taxon>
        <taxon>Brachiopoda</taxon>
        <taxon>Linguliformea</taxon>
        <taxon>Lingulata</taxon>
        <taxon>Lingulida</taxon>
        <taxon>Linguloidea</taxon>
        <taxon>Lingulidae</taxon>
        <taxon>Lingula</taxon>
    </lineage>
</organism>
<dbReference type="Gene3D" id="3.40.390.10">
    <property type="entry name" value="Collagenase (Catalytic Domain)"/>
    <property type="match status" value="1"/>
</dbReference>
<keyword evidence="4" id="KW-0479">Metal-binding</keyword>
<keyword evidence="9" id="KW-0645">Protease</keyword>
<dbReference type="AlphaFoldDB" id="A0A1S3H064"/>
<feature type="domain" description="Disintegrin" evidence="6">
    <location>
        <begin position="425"/>
        <end position="526"/>
    </location>
</feature>
<dbReference type="PANTHER" id="PTHR45702:SF2">
    <property type="entry name" value="KUZBANIAN, ISOFORM A"/>
    <property type="match status" value="1"/>
</dbReference>
<dbReference type="GO" id="GO:0004222">
    <property type="term" value="F:metalloendopeptidase activity"/>
    <property type="evidence" value="ECO:0007669"/>
    <property type="project" value="InterPro"/>
</dbReference>
<gene>
    <name evidence="9" type="primary">LOC106151004</name>
</gene>
<evidence type="ECO:0000256" key="3">
    <source>
        <dbReference type="ARBA" id="ARBA00022685"/>
    </source>
</evidence>
<evidence type="ECO:0000313" key="8">
    <source>
        <dbReference type="Proteomes" id="UP000085678"/>
    </source>
</evidence>
<dbReference type="KEGG" id="lak:106151004"/>
<dbReference type="GO" id="GO:0046872">
    <property type="term" value="F:metal ion binding"/>
    <property type="evidence" value="ECO:0007669"/>
    <property type="project" value="UniProtKB-KW"/>
</dbReference>
<reference evidence="9" key="1">
    <citation type="submission" date="2025-08" db="UniProtKB">
        <authorList>
            <consortium name="RefSeq"/>
        </authorList>
    </citation>
    <scope>IDENTIFICATION</scope>
    <source>
        <tissue evidence="9">Gonads</tissue>
    </source>
</reference>
<accession>A0A1S3H064</accession>
<dbReference type="OrthoDB" id="2149267at2759"/>
<dbReference type="GO" id="GO:0007219">
    <property type="term" value="P:Notch signaling pathway"/>
    <property type="evidence" value="ECO:0007669"/>
    <property type="project" value="TreeGrafter"/>
</dbReference>
<dbReference type="PROSITE" id="PS50214">
    <property type="entry name" value="DISINTEGRIN_2"/>
    <property type="match status" value="1"/>
</dbReference>
<name>A0A1S3H064_LINAN</name>
<dbReference type="InterPro" id="IPR001762">
    <property type="entry name" value="Disintegrin_dom"/>
</dbReference>
<dbReference type="SMART" id="SM00050">
    <property type="entry name" value="DISIN"/>
    <property type="match status" value="1"/>
</dbReference>
<dbReference type="Proteomes" id="UP000085678">
    <property type="component" value="Unplaced"/>
</dbReference>
<keyword evidence="5" id="KW-0812">Transmembrane</keyword>
<keyword evidence="3" id="KW-0165">Cleavage on pair of basic residues</keyword>
<evidence type="ECO:0000256" key="1">
    <source>
        <dbReference type="ARBA" id="ARBA00001809"/>
    </source>
</evidence>
<dbReference type="PANTHER" id="PTHR45702">
    <property type="entry name" value="ADAM10/ADAM17 METALLOPEPTIDASE FAMILY MEMBER"/>
    <property type="match status" value="1"/>
</dbReference>
<keyword evidence="5" id="KW-0472">Membrane</keyword>
<dbReference type="EC" id="3.4.24.81" evidence="2"/>
<dbReference type="SUPFAM" id="SSF55486">
    <property type="entry name" value="Metalloproteases ('zincins'), catalytic domain"/>
    <property type="match status" value="1"/>
</dbReference>
<comment type="caution">
    <text evidence="4">Lacks conserved residue(s) required for the propagation of feature annotation.</text>
</comment>
<dbReference type="PROSITE" id="PS50215">
    <property type="entry name" value="ADAM_MEPRO"/>
    <property type="match status" value="1"/>
</dbReference>
<sequence>MIRCFEVHPNTDMIYHGFYGCDTNSLKTNCEENKRLNEFQVIRLEVKVFEKTYFLRLVINHRIFSGLTVVKIADKQDIRQLKLNKAEFYHGFVEGDATSWAYGRLHDGMFDGSFIYKGEQVYIEKASKYILNVSKEHSKDYIVYKASDISYDNSHVRLHGVHVPRTRFSFSTYTKIQKSKRSTGTENTCSLHLVADHTFFQNIGKGDATTTINEMVYHVTEVDKLFRGSDFNGDGEADNIGIAIGEITIYGDKDAVAYKLADTSTDVFTYLYSFSEYNFDNFCGGVVFTHRDFADGVLGLAWIADSSKYGSAGGICQQSMFMGPDNKMYNFNTAMVSFLNFGQVSPRKVSVLTLAHELGHNFGSEHDNTQDSLCSPGDPGFGNYLMYPTANDGQKPNHWLFSQCSKDYINPVLQNKASCFIANPGPVCGNGIVEDGEECDCGSASYCAETDPCCTPPGGLGYDTGCTIRKSAGYSCSPLVSECCTTSCVVVPLENHQLCQQATDCTESSYCDGVGANCPEPQHEADGTLCNQAEKTCVSGQCIGTICSGLGLEECQCVGSDSLLCRLCCYNSSEPQSCHPAENYHTPSTKIRYRDPGKGCNNYTGYCDRKHKCIEVDFNAALKRLSEVFSPKTSEIVKEWFTNYWYYLLSGVGVLAFLIAVFMVNCKKKEPVSTMAFKAGKLQRVMFEVERQKRLLKQRLNNIDSAFEQKMEAENQMDFIVAVSRMCTFFPKTPKSVIIKTVRTSSSEEFAVKQLLIKGYPMRRLYGDNTNNSNALEQTFKLLNLELE</sequence>
<feature type="binding site" evidence="4">
    <location>
        <position position="360"/>
    </location>
    <ligand>
        <name>Zn(2+)</name>
        <dbReference type="ChEBI" id="CHEBI:29105"/>
        <note>catalytic</note>
    </ligand>
</feature>
<dbReference type="InterPro" id="IPR051489">
    <property type="entry name" value="ADAM_Metalloproteinase"/>
</dbReference>
<evidence type="ECO:0000256" key="4">
    <source>
        <dbReference type="PROSITE-ProRule" id="PRU00276"/>
    </source>
</evidence>
<feature type="domain" description="Peptidase M12B" evidence="7">
    <location>
        <begin position="187"/>
        <end position="425"/>
    </location>
</feature>